<organism evidence="1 2">
    <name type="scientific">Methanohalobium evestigatum (strain ATCC BAA-1072 / DSM 3721 / NBRC 107634 / OCM 161 / Z-7303)</name>
    <dbReference type="NCBI Taxonomy" id="644295"/>
    <lineage>
        <taxon>Archaea</taxon>
        <taxon>Methanobacteriati</taxon>
        <taxon>Methanobacteriota</taxon>
        <taxon>Stenosarchaea group</taxon>
        <taxon>Methanomicrobia</taxon>
        <taxon>Methanosarcinales</taxon>
        <taxon>Methanosarcinaceae</taxon>
        <taxon>Methanohalobium</taxon>
    </lineage>
</organism>
<dbReference type="RefSeq" id="WP_013194622.1">
    <property type="nucleotide sequence ID" value="NC_014253.1"/>
</dbReference>
<dbReference type="OrthoDB" id="57367at2157"/>
<gene>
    <name evidence="1" type="ordered locus">Metev_1177</name>
</gene>
<keyword evidence="2" id="KW-1185">Reference proteome</keyword>
<evidence type="ECO:0000313" key="2">
    <source>
        <dbReference type="Proteomes" id="UP000000391"/>
    </source>
</evidence>
<dbReference type="PANTHER" id="PTHR39640:SF1">
    <property type="entry name" value="DUF790 FAMILY PROTEIN"/>
    <property type="match status" value="1"/>
</dbReference>
<dbReference type="PIRSF" id="PIRSF019435">
    <property type="entry name" value="UCP019435"/>
    <property type="match status" value="1"/>
</dbReference>
<dbReference type="GeneID" id="9346810"/>
<sequence>MLPSELLVTKTYKGKVKPVYASSKHIKTADMLIEAFNRNIGNTYGNLMEEIQGFEEMNYRLIRGLTQILLRKCRIESNVDIDPVELRQAVFGECSKIITSREERDNILYNVAKKYSISKNELEQNLWADIDENKIIKHFQPISSDELLKQYNISLIQTLFFKAVDLDIKIKGNFKNVLQAVLRSRLMYSFNEVPVSNNNNEEIDRGIETVNLHIDGPASIFKMTERYGKSFAKLVPHILECHSWSIRADISHKTTSGKRVLEFTASSSDDIFGLKTSQNRIKESPNTLYDNNKKTEFDSSIEYEFAQFSFREWSLDREPAILKAGKYAFIPDFSLKKGNITVYVEIIGFWTHDYLKKKIAKVNEVDVPIILLINNKLKCSESDFKSKNADVMFYNRKIPYKQIMQILKRYEEKELEKEHDRIKNIDVPPDKNIININDLAEKENVWKKALKQKLEDQLNDDSEYLIFGDYLINKNLILEIDLQIQNLKTYSDVVDVFNKYELDKQVYYPVLEHLGYKVVWKGLSEDTAEIQKR</sequence>
<dbReference type="Proteomes" id="UP000000391">
    <property type="component" value="Chromosome"/>
</dbReference>
<dbReference type="EMBL" id="CP002069">
    <property type="protein sequence ID" value="ADI74055.1"/>
    <property type="molecule type" value="Genomic_DNA"/>
</dbReference>
<dbReference type="HOGENOM" id="CLU_038336_0_0_2"/>
<dbReference type="KEGG" id="mev:Metev_1177"/>
<protein>
    <recommendedName>
        <fullName evidence="3">DUF790 family protein</fullName>
    </recommendedName>
</protein>
<dbReference type="Pfam" id="PF05626">
    <property type="entry name" value="DUF790"/>
    <property type="match status" value="1"/>
</dbReference>
<proteinExistence type="predicted"/>
<dbReference type="STRING" id="644295.Metev_1177"/>
<dbReference type="InterPro" id="IPR008508">
    <property type="entry name" value="Bax1"/>
</dbReference>
<dbReference type="PANTHER" id="PTHR39640">
    <property type="entry name" value="VNG6129C"/>
    <property type="match status" value="1"/>
</dbReference>
<accession>D7E9A7</accession>
<name>D7E9A7_METEZ</name>
<evidence type="ECO:0008006" key="3">
    <source>
        <dbReference type="Google" id="ProtNLM"/>
    </source>
</evidence>
<reference evidence="1 2" key="1">
    <citation type="submission" date="2010-06" db="EMBL/GenBank/DDBJ databases">
        <title>Complete sequence chromosome of Methanohalobium evestigatum Z-7303.</title>
        <authorList>
            <consortium name="US DOE Joint Genome Institute"/>
            <person name="Lucas S."/>
            <person name="Copeland A."/>
            <person name="Lapidus A."/>
            <person name="Cheng J.-F."/>
            <person name="Bruce D."/>
            <person name="Goodwin L."/>
            <person name="Pitluck S."/>
            <person name="Saunders E."/>
            <person name="Detter J.C."/>
            <person name="Han C."/>
            <person name="Tapia R."/>
            <person name="Land M."/>
            <person name="Hauser L."/>
            <person name="Kyrpides N."/>
            <person name="Mikhailova N."/>
            <person name="Sieprawska-Lupa M."/>
            <person name="Whitman W.B."/>
            <person name="Anderson I."/>
            <person name="Woyke T."/>
        </authorList>
    </citation>
    <scope>NUCLEOTIDE SEQUENCE [LARGE SCALE GENOMIC DNA]</scope>
    <source>
        <strain evidence="2">ATCC BAA-1072 / DSM 3721 / NBRC 107634 / OCM 161 / Z-7303</strain>
    </source>
</reference>
<evidence type="ECO:0000313" key="1">
    <source>
        <dbReference type="EMBL" id="ADI74055.1"/>
    </source>
</evidence>
<dbReference type="AlphaFoldDB" id="D7E9A7"/>